<gene>
    <name evidence="1" type="ORF">LCL61_28345</name>
</gene>
<proteinExistence type="predicted"/>
<organism evidence="1 2">
    <name type="scientific">Amycolatopsis coloradensis</name>
    <dbReference type="NCBI Taxonomy" id="76021"/>
    <lineage>
        <taxon>Bacteria</taxon>
        <taxon>Bacillati</taxon>
        <taxon>Actinomycetota</taxon>
        <taxon>Actinomycetes</taxon>
        <taxon>Pseudonocardiales</taxon>
        <taxon>Pseudonocardiaceae</taxon>
        <taxon>Amycolatopsis</taxon>
    </lineage>
</organism>
<evidence type="ECO:0000313" key="1">
    <source>
        <dbReference type="EMBL" id="WYW19460.1"/>
    </source>
</evidence>
<keyword evidence="2" id="KW-1185">Reference proteome</keyword>
<evidence type="ECO:0000313" key="2">
    <source>
        <dbReference type="Proteomes" id="UP001456344"/>
    </source>
</evidence>
<protein>
    <submittedName>
        <fullName evidence="1">Uncharacterized protein</fullName>
    </submittedName>
</protein>
<name>A0ACD5BP11_9PSEU</name>
<dbReference type="Proteomes" id="UP001456344">
    <property type="component" value="Chromosome"/>
</dbReference>
<sequence>MLQLAATPRGSEEDAGEARSKHGSDTPLPTTYPHSTNGSRPPPATDPEIDDDTRNTVTSDSTDTSLIVAIIHQDDVLQCTLTPPFQEPEWQLPSIPHVPQGSIEHAATWLLSDWGFPRTPVHHLGATSQTAHGVMQAGTLVMATVATRTDLRMRAPDVRGVRWRHLRDSSPGSRSAVDRVLDTLPLASEERPAAPATTAQPSLCSPPETSG</sequence>
<accession>A0ACD5BP11</accession>
<dbReference type="EMBL" id="CP150484">
    <property type="protein sequence ID" value="WYW19460.1"/>
    <property type="molecule type" value="Genomic_DNA"/>
</dbReference>
<reference evidence="1" key="1">
    <citation type="submission" date="2023-10" db="EMBL/GenBank/DDBJ databases">
        <title>Whole genome sequencing of actinobacterial strain Amycolatopsis sp. (BCA-696) identifies the underlying plant growth-promoting genes.</title>
        <authorList>
            <person name="Gandham P."/>
            <person name="Vadla N."/>
            <person name="Saji A."/>
            <person name="Srinivas V."/>
            <person name="Ruperao P."/>
            <person name="Selvanayagam S."/>
            <person name="Saxena R.K."/>
            <person name="Rathore A."/>
            <person name="Gopalakrishnan S."/>
            <person name="Thakur V."/>
        </authorList>
    </citation>
    <scope>NUCLEOTIDE SEQUENCE</scope>
    <source>
        <strain evidence="1">BCA-696</strain>
    </source>
</reference>